<feature type="domain" description="Zn(2)-C6 fungal-type" evidence="2">
    <location>
        <begin position="26"/>
        <end position="56"/>
    </location>
</feature>
<dbReference type="CDD" id="cd00067">
    <property type="entry name" value="GAL4"/>
    <property type="match status" value="1"/>
</dbReference>
<dbReference type="PANTHER" id="PTHR47657">
    <property type="entry name" value="STEROL REGULATORY ELEMENT-BINDING PROTEIN ECM22"/>
    <property type="match status" value="1"/>
</dbReference>
<gene>
    <name evidence="3" type="ORF">SAMEA4029010_CIC11G00000002405</name>
</gene>
<evidence type="ECO:0000313" key="3">
    <source>
        <dbReference type="EMBL" id="SGZ54472.1"/>
    </source>
</evidence>
<dbReference type="SMART" id="SM00066">
    <property type="entry name" value="GAL4"/>
    <property type="match status" value="1"/>
</dbReference>
<dbReference type="GO" id="GO:0000981">
    <property type="term" value="F:DNA-binding transcription factor activity, RNA polymerase II-specific"/>
    <property type="evidence" value="ECO:0007669"/>
    <property type="project" value="InterPro"/>
</dbReference>
<dbReference type="EMBL" id="LT635759">
    <property type="protein sequence ID" value="SGZ54472.1"/>
    <property type="molecule type" value="Genomic_DNA"/>
</dbReference>
<dbReference type="PROSITE" id="PS50048">
    <property type="entry name" value="ZN2_CY6_FUNGAL_2"/>
    <property type="match status" value="1"/>
</dbReference>
<dbReference type="PANTHER" id="PTHR47657:SF7">
    <property type="entry name" value="STEROL REGULATORY ELEMENT-BINDING PROTEIN ECM22"/>
    <property type="match status" value="1"/>
</dbReference>
<evidence type="ECO:0000256" key="1">
    <source>
        <dbReference type="SAM" id="MobiDB-lite"/>
    </source>
</evidence>
<feature type="compositionally biased region" description="Basic residues" evidence="1">
    <location>
        <begin position="115"/>
        <end position="129"/>
    </location>
</feature>
<dbReference type="Proteomes" id="UP000182334">
    <property type="component" value="Chromosome IV"/>
</dbReference>
<dbReference type="Gene3D" id="4.10.240.10">
    <property type="entry name" value="Zn(2)-C6 fungal-type DNA-binding domain"/>
    <property type="match status" value="1"/>
</dbReference>
<feature type="region of interest" description="Disordered" evidence="1">
    <location>
        <begin position="110"/>
        <end position="140"/>
    </location>
</feature>
<reference evidence="3 4" key="1">
    <citation type="submission" date="2016-10" db="EMBL/GenBank/DDBJ databases">
        <authorList>
            <person name="de Groot N.N."/>
        </authorList>
    </citation>
    <scope>NUCLEOTIDE SEQUENCE [LARGE SCALE GENOMIC DNA]</scope>
    <source>
        <strain evidence="3 4">CBS 141442</strain>
    </source>
</reference>
<dbReference type="InterPro" id="IPR036864">
    <property type="entry name" value="Zn2-C6_fun-type_DNA-bd_sf"/>
</dbReference>
<feature type="compositionally biased region" description="Basic residues" evidence="1">
    <location>
        <begin position="12"/>
        <end position="21"/>
    </location>
</feature>
<evidence type="ECO:0000313" key="4">
    <source>
        <dbReference type="Proteomes" id="UP000182334"/>
    </source>
</evidence>
<dbReference type="GO" id="GO:0008270">
    <property type="term" value="F:zinc ion binding"/>
    <property type="evidence" value="ECO:0007669"/>
    <property type="project" value="InterPro"/>
</dbReference>
<dbReference type="InterPro" id="IPR001138">
    <property type="entry name" value="Zn2Cys6_DnaBD"/>
</dbReference>
<organism evidence="3 4">
    <name type="scientific">Sungouiella intermedia</name>
    <dbReference type="NCBI Taxonomy" id="45354"/>
    <lineage>
        <taxon>Eukaryota</taxon>
        <taxon>Fungi</taxon>
        <taxon>Dikarya</taxon>
        <taxon>Ascomycota</taxon>
        <taxon>Saccharomycotina</taxon>
        <taxon>Pichiomycetes</taxon>
        <taxon>Metschnikowiaceae</taxon>
        <taxon>Sungouiella</taxon>
    </lineage>
</organism>
<dbReference type="PROSITE" id="PS00463">
    <property type="entry name" value="ZN2_CY6_FUNGAL_1"/>
    <property type="match status" value="1"/>
</dbReference>
<feature type="region of interest" description="Disordered" evidence="1">
    <location>
        <begin position="1"/>
        <end position="27"/>
    </location>
</feature>
<protein>
    <submittedName>
        <fullName evidence="3">CIC11C00000002405</fullName>
    </submittedName>
</protein>
<keyword evidence="4" id="KW-1185">Reference proteome</keyword>
<dbReference type="Pfam" id="PF00172">
    <property type="entry name" value="Zn_clus"/>
    <property type="match status" value="1"/>
</dbReference>
<dbReference type="AlphaFoldDB" id="A0A1L0DF07"/>
<dbReference type="OrthoDB" id="25921at2759"/>
<dbReference type="InterPro" id="IPR052400">
    <property type="entry name" value="Zn2-C6_fungal_TF"/>
</dbReference>
<name>A0A1L0DF07_9ASCO</name>
<proteinExistence type="predicted"/>
<dbReference type="SUPFAM" id="SSF57701">
    <property type="entry name" value="Zn2/Cys6 DNA-binding domain"/>
    <property type="match status" value="1"/>
</dbReference>
<evidence type="ECO:0000259" key="2">
    <source>
        <dbReference type="PROSITE" id="PS50048"/>
    </source>
</evidence>
<sequence>MTELPKPAAPKRERKTRRTHKNSRDGCPNCRSKRIKCTEELPSCGNCLKKGYRCGYLEFPPEKLEIIRKKNEIKHSKTEDSDFMTSTPLQTNLSEGGVGLAKSEGSIVDTWTGQPKKHRASITIRRRKSSPGLSVPNMSSLRSDTYQKTLKVMTEGSKSPSSAAKRNKENDFMFHWGVNHTRSPKPVSKEELFYGTSEYIEHLFRSPQVDEFSPTLTGSNLQTPANIDHAESLGHVDPNHVKNEHDLNGLHLQAPPISSMDILLRSKMLPSSKIVHRTFLKQKLPPHLQNMKLEHTLKMVRDGNFHLKAVTNHVPQATISPVWSEQQGQNFWVIVLKQAMVLDLYFKYFIDKSVNILMRASEAVVNGDIDVSVLPATTSGSSSPSDSPSPELKFFYTKEDLHLLTCKSYVTYGRLVRELRESINKYHNEYPAKISLYWAWACYINLDADFNTFCIMIRGTLLLIHNVIMEAQSLAEVSSVIRQEIMLINDFVHAAKFPDYLFDVILDLAANFRTYQQLVGGFISRYENGETFNDDLTKVLRDPLFRHECHELDKFITSCQTHYYPKFAGINNYYKERKNLPQDTNAFFVSPKLVFEMAYDWFRIYPGDKMSLNSENDPLKRTLYFFYHALAKSLAHVFSLFKSLLFVDVCNIMFTKVGMPLSDFDPHGRPLYAPFEPLARGLIKTIKFFENRLRLYCYHLENSDILQNEFVNAVDDEPPTNWSHRDIVHLVSPKVAVLEHQLSSVSTQIVSAENYAFFPRILNDEVSSILIRTETERQMYALKNEPYQFDWQLGLLNHDFNPTSVISRFVNTRNHELHTQPSPSLEVIRAQINELIRSRDEILKASERT</sequence>
<accession>A0A1L0DF07</accession>